<dbReference type="HOGENOM" id="CLU_3437641_0_0_1"/>
<comment type="caution">
    <text evidence="1">The sequence shown here is derived from an EMBL/GenBank/DDBJ whole genome shotgun (WGS) entry which is preliminary data.</text>
</comment>
<evidence type="ECO:0000313" key="2">
    <source>
        <dbReference type="Proteomes" id="UP000015530"/>
    </source>
</evidence>
<sequence length="11" mass="1300">MTTKSLEDKTF</sequence>
<name>T0L4A5_COLGC</name>
<accession>T0L4A5</accession>
<evidence type="ECO:0000313" key="1">
    <source>
        <dbReference type="EMBL" id="EQB59538.1"/>
    </source>
</evidence>
<gene>
    <name evidence="1" type="ORF">CGLO_00045</name>
</gene>
<protein>
    <submittedName>
        <fullName evidence="1">Uncharacterized protein</fullName>
    </submittedName>
</protein>
<organism evidence="1 2">
    <name type="scientific">Colletotrichum gloeosporioides (strain Cg-14)</name>
    <name type="common">Anthracnose fungus</name>
    <name type="synonym">Glomerella cingulata</name>
    <dbReference type="NCBI Taxonomy" id="1237896"/>
    <lineage>
        <taxon>Eukaryota</taxon>
        <taxon>Fungi</taxon>
        <taxon>Dikarya</taxon>
        <taxon>Ascomycota</taxon>
        <taxon>Pezizomycotina</taxon>
        <taxon>Sordariomycetes</taxon>
        <taxon>Hypocreomycetidae</taxon>
        <taxon>Glomerellales</taxon>
        <taxon>Glomerellaceae</taxon>
        <taxon>Colletotrichum</taxon>
        <taxon>Colletotrichum gloeosporioides species complex</taxon>
    </lineage>
</organism>
<reference evidence="2" key="1">
    <citation type="journal article" date="2013" name="Mol. Plant Microbe Interact.">
        <title>Global aspects of pacC regulation of pathogenicity genes in Colletotrichum gloeosporioides as revealed by transcriptome analysis.</title>
        <authorList>
            <person name="Alkan N."/>
            <person name="Meng X."/>
            <person name="Friedlander G."/>
            <person name="Reuveni E."/>
            <person name="Sukno S."/>
            <person name="Sherman A."/>
            <person name="Thon M."/>
            <person name="Fluhr R."/>
            <person name="Prusky D."/>
        </authorList>
    </citation>
    <scope>NUCLEOTIDE SEQUENCE [LARGE SCALE GENOMIC DNA]</scope>
    <source>
        <strain evidence="2">Cg-14</strain>
    </source>
</reference>
<dbReference type="EMBL" id="AMYD01000013">
    <property type="protein sequence ID" value="EQB59538.1"/>
    <property type="molecule type" value="Genomic_DNA"/>
</dbReference>
<dbReference type="Proteomes" id="UP000015530">
    <property type="component" value="Unassembled WGS sequence"/>
</dbReference>
<proteinExistence type="predicted"/>